<dbReference type="EMBL" id="OBEL01000004">
    <property type="protein sequence ID" value="SNZ20395.1"/>
    <property type="molecule type" value="Genomic_DNA"/>
</dbReference>
<dbReference type="Gene3D" id="3.40.190.10">
    <property type="entry name" value="Periplasmic binding protein-like II"/>
    <property type="match status" value="2"/>
</dbReference>
<dbReference type="InterPro" id="IPR006059">
    <property type="entry name" value="SBP"/>
</dbReference>
<dbReference type="PANTHER" id="PTHR30006">
    <property type="entry name" value="THIAMINE-BINDING PERIPLASMIC PROTEIN-RELATED"/>
    <property type="match status" value="1"/>
</dbReference>
<reference evidence="4 5" key="1">
    <citation type="submission" date="2017-09" db="EMBL/GenBank/DDBJ databases">
        <authorList>
            <person name="Ehlers B."/>
            <person name="Leendertz F.H."/>
        </authorList>
    </citation>
    <scope>NUCLEOTIDE SEQUENCE [LARGE SCALE GENOMIC DNA]</scope>
    <source>
        <strain evidence="4 5">DSM 18289</strain>
    </source>
</reference>
<gene>
    <name evidence="4" type="ORF">SAMN06265368_3498</name>
</gene>
<dbReference type="GO" id="GO:0030288">
    <property type="term" value="C:outer membrane-bounded periplasmic space"/>
    <property type="evidence" value="ECO:0007669"/>
    <property type="project" value="TreeGrafter"/>
</dbReference>
<keyword evidence="5" id="KW-1185">Reference proteome</keyword>
<feature type="signal peptide" evidence="3">
    <location>
        <begin position="1"/>
        <end position="20"/>
    </location>
</feature>
<keyword evidence="1 3" id="KW-0732">Signal</keyword>
<dbReference type="PANTHER" id="PTHR30006:SF2">
    <property type="entry name" value="ABC TRANSPORTER SUBSTRATE-BINDING PROTEIN"/>
    <property type="match status" value="1"/>
</dbReference>
<feature type="chain" id="PRO_5013238982" evidence="3">
    <location>
        <begin position="21"/>
        <end position="342"/>
    </location>
</feature>
<dbReference type="GO" id="GO:0030976">
    <property type="term" value="F:thiamine pyrophosphate binding"/>
    <property type="evidence" value="ECO:0007669"/>
    <property type="project" value="TreeGrafter"/>
</dbReference>
<evidence type="ECO:0000256" key="3">
    <source>
        <dbReference type="SAM" id="SignalP"/>
    </source>
</evidence>
<dbReference type="CDD" id="cd13589">
    <property type="entry name" value="PBP2_polyamine_RpCGA009"/>
    <property type="match status" value="1"/>
</dbReference>
<dbReference type="GO" id="GO:0030975">
    <property type="term" value="F:thiamine binding"/>
    <property type="evidence" value="ECO:0007669"/>
    <property type="project" value="TreeGrafter"/>
</dbReference>
<organism evidence="4 5">
    <name type="scientific">Cohaesibacter gelatinilyticus</name>
    <dbReference type="NCBI Taxonomy" id="372072"/>
    <lineage>
        <taxon>Bacteria</taxon>
        <taxon>Pseudomonadati</taxon>
        <taxon>Pseudomonadota</taxon>
        <taxon>Alphaproteobacteria</taxon>
        <taxon>Hyphomicrobiales</taxon>
        <taxon>Cohaesibacteraceae</taxon>
    </lineage>
</organism>
<sequence length="342" mass="37277">MRSLILGTSLLALGLSSTLAADKTVYLAAYGGSTETLFKEVIIPKWEAKTGAKVVYVSGNSTDTLAKLRAQKGAQEIDIAFIDDGPMTQAIQFGFCDTVKEETYADLYDNARMKDNKAVGIGIVATGLAYNARMFKEKGWEAPTSWNDLADPKFKGKIAIPPITNGYGLHALIVSAQLNGGGEDNIEPGFKAFEDKIDRNVLVYEPSSGKMSELFQNGEIAMSVWGSGRLKSLADQGFPGEFAYPKEGAVNLLIAACPVVGSDVPELAQDFLKFMTTPEMQSYFAIQKGWGPVNRNVTLTSEQIGALPVGPDRVDKLINIDYTLVNPARGEWTKQWTRRIER</sequence>
<evidence type="ECO:0000256" key="1">
    <source>
        <dbReference type="ARBA" id="ARBA00022729"/>
    </source>
</evidence>
<dbReference type="GO" id="GO:0015888">
    <property type="term" value="P:thiamine transport"/>
    <property type="evidence" value="ECO:0007669"/>
    <property type="project" value="TreeGrafter"/>
</dbReference>
<dbReference type="Pfam" id="PF13416">
    <property type="entry name" value="SBP_bac_8"/>
    <property type="match status" value="1"/>
</dbReference>
<evidence type="ECO:0000256" key="2">
    <source>
        <dbReference type="ARBA" id="ARBA00022764"/>
    </source>
</evidence>
<dbReference type="RefSeq" id="WP_097154744.1">
    <property type="nucleotide sequence ID" value="NZ_OBEL01000004.1"/>
</dbReference>
<evidence type="ECO:0000313" key="5">
    <source>
        <dbReference type="Proteomes" id="UP000219439"/>
    </source>
</evidence>
<evidence type="ECO:0000313" key="4">
    <source>
        <dbReference type="EMBL" id="SNZ20395.1"/>
    </source>
</evidence>
<dbReference type="OrthoDB" id="9766989at2"/>
<accession>A0A285PFA0</accession>
<protein>
    <submittedName>
        <fullName evidence="4">Putative spermidine/putrescine transport system substrate-binding protein</fullName>
    </submittedName>
</protein>
<keyword evidence="2" id="KW-0574">Periplasm</keyword>
<name>A0A285PFA0_9HYPH</name>
<dbReference type="AlphaFoldDB" id="A0A285PFA0"/>
<dbReference type="Proteomes" id="UP000219439">
    <property type="component" value="Unassembled WGS sequence"/>
</dbReference>
<dbReference type="SUPFAM" id="SSF53850">
    <property type="entry name" value="Periplasmic binding protein-like II"/>
    <property type="match status" value="1"/>
</dbReference>
<proteinExistence type="predicted"/>